<proteinExistence type="inferred from homology"/>
<feature type="transmembrane region" description="Helical" evidence="6">
    <location>
        <begin position="368"/>
        <end position="385"/>
    </location>
</feature>
<evidence type="ECO:0000313" key="9">
    <source>
        <dbReference type="Proteomes" id="UP000270873"/>
    </source>
</evidence>
<feature type="domain" description="Major facilitator superfamily (MFS) profile" evidence="7">
    <location>
        <begin position="10"/>
        <end position="415"/>
    </location>
</feature>
<dbReference type="Pfam" id="PF07690">
    <property type="entry name" value="MFS_1"/>
    <property type="match status" value="2"/>
</dbReference>
<feature type="transmembrane region" description="Helical" evidence="6">
    <location>
        <begin position="75"/>
        <end position="95"/>
    </location>
</feature>
<comment type="similarity">
    <text evidence="5">Belongs to the major facilitator superfamily. Phthalate permease family.</text>
</comment>
<evidence type="ECO:0000256" key="2">
    <source>
        <dbReference type="ARBA" id="ARBA00022692"/>
    </source>
</evidence>
<feature type="transmembrane region" description="Helical" evidence="6">
    <location>
        <begin position="47"/>
        <end position="68"/>
    </location>
</feature>
<reference evidence="8 9" key="1">
    <citation type="submission" date="2018-08" db="EMBL/GenBank/DDBJ databases">
        <title>Recombination of ecologically and evolutionarily significant loci maintains genetic cohesion in the Pseudomonas syringae species complex.</title>
        <authorList>
            <person name="Dillon M."/>
            <person name="Thakur S."/>
            <person name="Almeida R.N.D."/>
            <person name="Weir B.S."/>
            <person name="Guttman D.S."/>
        </authorList>
    </citation>
    <scope>NUCLEOTIDE SEQUENCE [LARGE SCALE GENOMIC DNA]</scope>
    <source>
        <strain evidence="8 9">ICMP 7847</strain>
    </source>
</reference>
<feature type="transmembrane region" description="Helical" evidence="6">
    <location>
        <begin position="164"/>
        <end position="183"/>
    </location>
</feature>
<dbReference type="Gene3D" id="1.20.1250.20">
    <property type="entry name" value="MFS general substrate transporter like domains"/>
    <property type="match status" value="2"/>
</dbReference>
<dbReference type="InterPro" id="IPR036259">
    <property type="entry name" value="MFS_trans_sf"/>
</dbReference>
<evidence type="ECO:0000256" key="1">
    <source>
        <dbReference type="ARBA" id="ARBA00004141"/>
    </source>
</evidence>
<protein>
    <submittedName>
        <fullName evidence="8">Major facilitator superfamily transporter phthalate permease</fullName>
    </submittedName>
</protein>
<evidence type="ECO:0000259" key="7">
    <source>
        <dbReference type="PROSITE" id="PS50850"/>
    </source>
</evidence>
<dbReference type="PANTHER" id="PTHR11662">
    <property type="entry name" value="SOLUTE CARRIER FAMILY 17"/>
    <property type="match status" value="1"/>
</dbReference>
<dbReference type="Proteomes" id="UP000270873">
    <property type="component" value="Unassembled WGS sequence"/>
</dbReference>
<keyword evidence="2 6" id="KW-0812">Transmembrane</keyword>
<evidence type="ECO:0000256" key="4">
    <source>
        <dbReference type="ARBA" id="ARBA00023136"/>
    </source>
</evidence>
<comment type="subcellular location">
    <subcellularLocation>
        <location evidence="1">Membrane</location>
        <topology evidence="1">Multi-pass membrane protein</topology>
    </subcellularLocation>
</comment>
<dbReference type="InterPro" id="IPR011701">
    <property type="entry name" value="MFS"/>
</dbReference>
<dbReference type="EMBL" id="RBSP01000275">
    <property type="protein sequence ID" value="RMS50504.1"/>
    <property type="molecule type" value="Genomic_DNA"/>
</dbReference>
<feature type="transmembrane region" description="Helical" evidence="6">
    <location>
        <begin position="304"/>
        <end position="321"/>
    </location>
</feature>
<accession>A0A658KKE8</accession>
<keyword evidence="4 6" id="KW-0472">Membrane</keyword>
<evidence type="ECO:0000256" key="3">
    <source>
        <dbReference type="ARBA" id="ARBA00022989"/>
    </source>
</evidence>
<keyword evidence="3 6" id="KW-1133">Transmembrane helix</keyword>
<dbReference type="PROSITE" id="PS50850">
    <property type="entry name" value="MFS"/>
    <property type="match status" value="1"/>
</dbReference>
<dbReference type="SUPFAM" id="SSF103473">
    <property type="entry name" value="MFS general substrate transporter"/>
    <property type="match status" value="1"/>
</dbReference>
<dbReference type="AlphaFoldDB" id="A0A658KKE8"/>
<dbReference type="CDD" id="cd17319">
    <property type="entry name" value="MFS_ExuT_GudP_like"/>
    <property type="match status" value="1"/>
</dbReference>
<evidence type="ECO:0000256" key="6">
    <source>
        <dbReference type="SAM" id="Phobius"/>
    </source>
</evidence>
<gene>
    <name evidence="8" type="ORF">ALP66_04674</name>
</gene>
<feature type="transmembrane region" description="Helical" evidence="6">
    <location>
        <begin position="264"/>
        <end position="284"/>
    </location>
</feature>
<dbReference type="PANTHER" id="PTHR11662:SF285">
    <property type="entry name" value="HEXURONATE TRANSPORTER"/>
    <property type="match status" value="1"/>
</dbReference>
<evidence type="ECO:0000313" key="8">
    <source>
        <dbReference type="EMBL" id="RMS50504.1"/>
    </source>
</evidence>
<evidence type="ECO:0000256" key="5">
    <source>
        <dbReference type="ARBA" id="ARBA00038514"/>
    </source>
</evidence>
<name>A0A658KKE8_PSEA0</name>
<dbReference type="InterPro" id="IPR050382">
    <property type="entry name" value="MFS_Na/Anion_cotransporter"/>
</dbReference>
<feature type="transmembrane region" description="Helical" evidence="6">
    <location>
        <begin position="392"/>
        <end position="411"/>
    </location>
</feature>
<dbReference type="GO" id="GO:0015134">
    <property type="term" value="F:hexuronate transmembrane transporter activity"/>
    <property type="evidence" value="ECO:0007669"/>
    <property type="project" value="TreeGrafter"/>
</dbReference>
<dbReference type="InterPro" id="IPR020846">
    <property type="entry name" value="MFS_dom"/>
</dbReference>
<sequence length="437" mass="47367">MKIKGIRWWMVGLVTAGLVVNYLARNTLSVAAPTLMSELSISTEQYAHIVVAWQLCYAIMQPVAGYIIDAIGTKMGFAIFAIAWSAACAAAAFATGWQSLAIFRGMLGLTEAAGLPAGVKATTEWFPAKERSVAIGWFNIGSSFGALLAPPLVVWAILQSGWELAFLIVGGLGIVWSGLWLLLYKHPRDQKRLGDAERDYILSGQESRLKDAPAQKGSWKRLFKNRNFYAIASARILSEPAWQTFNAWIPLYLMTERHMNIKEVAMFAWLPFLAADIGCVLGGYLSPLFHKYCKVSLFTSRKMVMLFGCSCMIGPACIGLVESPYTAIALLCIGGFAHQTLSGALYSITSDSFGKNEVATATGMGGMFGFLGAAAFTMVFGVLVTKIGYSPLFVVLAIFDIVAAIVVWTVAREVPQNDEAVALSVDESGCSRNLRPS</sequence>
<comment type="caution">
    <text evidence="8">The sequence shown here is derived from an EMBL/GenBank/DDBJ whole genome shotgun (WGS) entry which is preliminary data.</text>
</comment>
<feature type="transmembrane region" description="Helical" evidence="6">
    <location>
        <begin position="133"/>
        <end position="158"/>
    </location>
</feature>
<feature type="transmembrane region" description="Helical" evidence="6">
    <location>
        <begin position="328"/>
        <end position="348"/>
    </location>
</feature>
<dbReference type="GO" id="GO:0016020">
    <property type="term" value="C:membrane"/>
    <property type="evidence" value="ECO:0007669"/>
    <property type="project" value="UniProtKB-SubCell"/>
</dbReference>
<organism evidence="8 9">
    <name type="scientific">Pseudomonas amygdali pv. photiniae</name>
    <dbReference type="NCBI Taxonomy" id="251724"/>
    <lineage>
        <taxon>Bacteria</taxon>
        <taxon>Pseudomonadati</taxon>
        <taxon>Pseudomonadota</taxon>
        <taxon>Gammaproteobacteria</taxon>
        <taxon>Pseudomonadales</taxon>
        <taxon>Pseudomonadaceae</taxon>
        <taxon>Pseudomonas</taxon>
        <taxon>Pseudomonas amygdali</taxon>
    </lineage>
</organism>